<comment type="caution">
    <text evidence="1">The sequence shown here is derived from an EMBL/GenBank/DDBJ whole genome shotgun (WGS) entry which is preliminary data.</text>
</comment>
<feature type="non-terminal residue" evidence="1">
    <location>
        <position position="79"/>
    </location>
</feature>
<name>A0A9P9I6R1_9HYPO</name>
<evidence type="ECO:0000313" key="1">
    <source>
        <dbReference type="EMBL" id="KAH7109908.1"/>
    </source>
</evidence>
<reference evidence="1" key="1">
    <citation type="journal article" date="2021" name="Nat. Commun.">
        <title>Genetic determinants of endophytism in the Arabidopsis root mycobiome.</title>
        <authorList>
            <person name="Mesny F."/>
            <person name="Miyauchi S."/>
            <person name="Thiergart T."/>
            <person name="Pickel B."/>
            <person name="Atanasova L."/>
            <person name="Karlsson M."/>
            <person name="Huettel B."/>
            <person name="Barry K.W."/>
            <person name="Haridas S."/>
            <person name="Chen C."/>
            <person name="Bauer D."/>
            <person name="Andreopoulos W."/>
            <person name="Pangilinan J."/>
            <person name="LaButti K."/>
            <person name="Riley R."/>
            <person name="Lipzen A."/>
            <person name="Clum A."/>
            <person name="Drula E."/>
            <person name="Henrissat B."/>
            <person name="Kohler A."/>
            <person name="Grigoriev I.V."/>
            <person name="Martin F.M."/>
            <person name="Hacquard S."/>
        </authorList>
    </citation>
    <scope>NUCLEOTIDE SEQUENCE</scope>
    <source>
        <strain evidence="1">MPI-CAGE-AT-0021</strain>
    </source>
</reference>
<feature type="non-terminal residue" evidence="1">
    <location>
        <position position="1"/>
    </location>
</feature>
<organism evidence="1 2">
    <name type="scientific">Dactylonectria estremocensis</name>
    <dbReference type="NCBI Taxonomy" id="1079267"/>
    <lineage>
        <taxon>Eukaryota</taxon>
        <taxon>Fungi</taxon>
        <taxon>Dikarya</taxon>
        <taxon>Ascomycota</taxon>
        <taxon>Pezizomycotina</taxon>
        <taxon>Sordariomycetes</taxon>
        <taxon>Hypocreomycetidae</taxon>
        <taxon>Hypocreales</taxon>
        <taxon>Nectriaceae</taxon>
        <taxon>Dactylonectria</taxon>
    </lineage>
</organism>
<protein>
    <submittedName>
        <fullName evidence="1">Uncharacterized protein</fullName>
    </submittedName>
</protein>
<evidence type="ECO:0000313" key="2">
    <source>
        <dbReference type="Proteomes" id="UP000717696"/>
    </source>
</evidence>
<dbReference type="AlphaFoldDB" id="A0A9P9I6R1"/>
<dbReference type="OrthoDB" id="4232626at2759"/>
<dbReference type="Proteomes" id="UP000717696">
    <property type="component" value="Unassembled WGS sequence"/>
</dbReference>
<proteinExistence type="predicted"/>
<gene>
    <name evidence="1" type="ORF">B0J13DRAFT_415000</name>
</gene>
<sequence>KKFANDTEQNLTLAPGAFWDETLKSKLEELLKKKTPRTKSYESEETTIIVSVTDRTERDLSKRFDEQDIEWGVVEDQLR</sequence>
<dbReference type="EMBL" id="JAGMUU010000068">
    <property type="protein sequence ID" value="KAH7109908.1"/>
    <property type="molecule type" value="Genomic_DNA"/>
</dbReference>
<keyword evidence="2" id="KW-1185">Reference proteome</keyword>
<accession>A0A9P9I6R1</accession>